<keyword evidence="4" id="KW-0804">Transcription</keyword>
<evidence type="ECO:0000256" key="2">
    <source>
        <dbReference type="ARBA" id="ARBA00023015"/>
    </source>
</evidence>
<evidence type="ECO:0000313" key="9">
    <source>
        <dbReference type="Proteomes" id="UP001231189"/>
    </source>
</evidence>
<keyword evidence="5" id="KW-0539">Nucleus</keyword>
<keyword evidence="9" id="KW-1185">Reference proteome</keyword>
<evidence type="ECO:0000256" key="6">
    <source>
        <dbReference type="SAM" id="MobiDB-lite"/>
    </source>
</evidence>
<sequence length="253" mass="27742">MRPRSPRKGWWERTESVATVPVTTAIATIVARPFPCGFEFGVTIHQCMIWDGLRLPHRFASIVDGQDPHHVLLRVSDDATRLWSAEVMFDGEGQLFLHNGWRSFARTVEVGHFAVFKYDDHGVFTIKVFDETMTRMTRPPLRQIDKKDHLLGGGSAPSRHVALAAGGRGGRDPPPHQVAARYRAPSPSVAPSAGLSPGGPCRRTPRRQDDVEMPPQAVAAGPATTRADATAPRIWRPPRAPTASSGRPAHCTD</sequence>
<comment type="subcellular location">
    <subcellularLocation>
        <location evidence="1">Nucleus</location>
    </subcellularLocation>
</comment>
<comment type="caution">
    <text evidence="8">The sequence shown here is derived from an EMBL/GenBank/DDBJ whole genome shotgun (WGS) entry which is preliminary data.</text>
</comment>
<dbReference type="GO" id="GO:0003677">
    <property type="term" value="F:DNA binding"/>
    <property type="evidence" value="ECO:0007669"/>
    <property type="project" value="UniProtKB-KW"/>
</dbReference>
<proteinExistence type="predicted"/>
<keyword evidence="3" id="KW-0238">DNA-binding</keyword>
<feature type="compositionally biased region" description="Low complexity" evidence="6">
    <location>
        <begin position="217"/>
        <end position="231"/>
    </location>
</feature>
<protein>
    <recommendedName>
        <fullName evidence="7">TF-B3 domain-containing protein</fullName>
    </recommendedName>
</protein>
<dbReference type="Proteomes" id="UP001231189">
    <property type="component" value="Unassembled WGS sequence"/>
</dbReference>
<dbReference type="CDD" id="cd10017">
    <property type="entry name" value="B3_DNA"/>
    <property type="match status" value="1"/>
</dbReference>
<reference evidence="8" key="1">
    <citation type="submission" date="2023-07" db="EMBL/GenBank/DDBJ databases">
        <title>A chromosome-level genome assembly of Lolium multiflorum.</title>
        <authorList>
            <person name="Chen Y."/>
            <person name="Copetti D."/>
            <person name="Kolliker R."/>
            <person name="Studer B."/>
        </authorList>
    </citation>
    <scope>NUCLEOTIDE SEQUENCE</scope>
    <source>
        <strain evidence="8">02402/16</strain>
        <tissue evidence="8">Leaf</tissue>
    </source>
</reference>
<name>A0AAD8X2V9_LOLMU</name>
<organism evidence="8 9">
    <name type="scientific">Lolium multiflorum</name>
    <name type="common">Italian ryegrass</name>
    <name type="synonym">Lolium perenne subsp. multiflorum</name>
    <dbReference type="NCBI Taxonomy" id="4521"/>
    <lineage>
        <taxon>Eukaryota</taxon>
        <taxon>Viridiplantae</taxon>
        <taxon>Streptophyta</taxon>
        <taxon>Embryophyta</taxon>
        <taxon>Tracheophyta</taxon>
        <taxon>Spermatophyta</taxon>
        <taxon>Magnoliopsida</taxon>
        <taxon>Liliopsida</taxon>
        <taxon>Poales</taxon>
        <taxon>Poaceae</taxon>
        <taxon>BOP clade</taxon>
        <taxon>Pooideae</taxon>
        <taxon>Poodae</taxon>
        <taxon>Poeae</taxon>
        <taxon>Poeae Chloroplast Group 2 (Poeae type)</taxon>
        <taxon>Loliodinae</taxon>
        <taxon>Loliinae</taxon>
        <taxon>Lolium</taxon>
    </lineage>
</organism>
<dbReference type="InterPro" id="IPR015300">
    <property type="entry name" value="DNA-bd_pseudobarrel_sf"/>
</dbReference>
<dbReference type="Gene3D" id="2.40.330.10">
    <property type="entry name" value="DNA-binding pseudobarrel domain"/>
    <property type="match status" value="1"/>
</dbReference>
<evidence type="ECO:0000259" key="7">
    <source>
        <dbReference type="Pfam" id="PF02362"/>
    </source>
</evidence>
<feature type="region of interest" description="Disordered" evidence="6">
    <location>
        <begin position="165"/>
        <end position="253"/>
    </location>
</feature>
<dbReference type="EMBL" id="JAUUTY010000001">
    <property type="protein sequence ID" value="KAK1694591.1"/>
    <property type="molecule type" value="Genomic_DNA"/>
</dbReference>
<dbReference type="AlphaFoldDB" id="A0AAD8X2V9"/>
<feature type="domain" description="TF-B3" evidence="7">
    <location>
        <begin position="51"/>
        <end position="130"/>
    </location>
</feature>
<evidence type="ECO:0000313" key="8">
    <source>
        <dbReference type="EMBL" id="KAK1694591.1"/>
    </source>
</evidence>
<dbReference type="InterPro" id="IPR003340">
    <property type="entry name" value="B3_DNA-bd"/>
</dbReference>
<evidence type="ECO:0000256" key="1">
    <source>
        <dbReference type="ARBA" id="ARBA00004123"/>
    </source>
</evidence>
<dbReference type="Pfam" id="PF02362">
    <property type="entry name" value="B3"/>
    <property type="match status" value="1"/>
</dbReference>
<accession>A0AAD8X2V9</accession>
<dbReference type="SUPFAM" id="SSF101936">
    <property type="entry name" value="DNA-binding pseudobarrel domain"/>
    <property type="match status" value="1"/>
</dbReference>
<evidence type="ECO:0000256" key="5">
    <source>
        <dbReference type="ARBA" id="ARBA00023242"/>
    </source>
</evidence>
<dbReference type="GO" id="GO:0005634">
    <property type="term" value="C:nucleus"/>
    <property type="evidence" value="ECO:0007669"/>
    <property type="project" value="UniProtKB-SubCell"/>
</dbReference>
<keyword evidence="2" id="KW-0805">Transcription regulation</keyword>
<gene>
    <name evidence="8" type="ORF">QYE76_011288</name>
</gene>
<evidence type="ECO:0000256" key="4">
    <source>
        <dbReference type="ARBA" id="ARBA00023163"/>
    </source>
</evidence>
<evidence type="ECO:0000256" key="3">
    <source>
        <dbReference type="ARBA" id="ARBA00023125"/>
    </source>
</evidence>